<dbReference type="InterPro" id="IPR036056">
    <property type="entry name" value="Fibrinogen-like_C"/>
</dbReference>
<keyword evidence="2" id="KW-0964">Secreted</keyword>
<keyword evidence="5" id="KW-1015">Disulfide bond</keyword>
<dbReference type="SUPFAM" id="SSF56496">
    <property type="entry name" value="Fibrinogen C-terminal domain-like"/>
    <property type="match status" value="1"/>
</dbReference>
<gene>
    <name evidence="9" type="primary">Angpt4</name>
</gene>
<evidence type="ECO:0000256" key="2">
    <source>
        <dbReference type="ARBA" id="ARBA00022525"/>
    </source>
</evidence>
<sequence length="234" mass="26002">APQKHNTIVVSTSLLLLLPFLLTKETVFQDCAEIQRSGANVSGVYTIHVANMTQPKKVFCDMEANGGGWTLIQRRENGSVNFQRNWKDYKEGFGDPAGEHWLGNEVMHQLTSRAAYSLRVELKDWEGHEAYAQYERFHLGSEGQLYRWAWGPGLWVGWGPQLVVADSAPRVSPWASPVPTICPPFGWLVSTQHIPASGWGGENVTDAAIPRAGRGLPRSITPSQALWRPRKEGG</sequence>
<dbReference type="InterPro" id="IPR037579">
    <property type="entry name" value="FIB_ANG-like"/>
</dbReference>
<proteinExistence type="predicted"/>
<feature type="signal peptide" evidence="7">
    <location>
        <begin position="1"/>
        <end position="23"/>
    </location>
</feature>
<feature type="chain" id="PRO_5034133389" description="Fibrinogen C-terminal domain-containing protein" evidence="7">
    <location>
        <begin position="24"/>
        <end position="234"/>
    </location>
</feature>
<evidence type="ECO:0000256" key="1">
    <source>
        <dbReference type="ARBA" id="ARBA00004613"/>
    </source>
</evidence>
<keyword evidence="4" id="KW-0175">Coiled coil</keyword>
<dbReference type="GO" id="GO:0007596">
    <property type="term" value="P:blood coagulation"/>
    <property type="evidence" value="ECO:0007669"/>
    <property type="project" value="InterPro"/>
</dbReference>
<protein>
    <recommendedName>
        <fullName evidence="8">Fibrinogen C-terminal domain-containing protein</fullName>
    </recommendedName>
</protein>
<dbReference type="CDD" id="cd00087">
    <property type="entry name" value="FReD"/>
    <property type="match status" value="1"/>
</dbReference>
<dbReference type="Ensembl" id="ENSCCNT00000010228.1">
    <property type="protein sequence ID" value="ENSCCNP00000007737.1"/>
    <property type="gene ID" value="ENSCCNG00000008199.1"/>
</dbReference>
<evidence type="ECO:0000259" key="8">
    <source>
        <dbReference type="PROSITE" id="PS51406"/>
    </source>
</evidence>
<dbReference type="NCBIfam" id="NF040941">
    <property type="entry name" value="GGGWT_bact"/>
    <property type="match status" value="1"/>
</dbReference>
<dbReference type="GO" id="GO:0005576">
    <property type="term" value="C:extracellular region"/>
    <property type="evidence" value="ECO:0007669"/>
    <property type="project" value="UniProtKB-SubCell"/>
</dbReference>
<evidence type="ECO:0000256" key="3">
    <source>
        <dbReference type="ARBA" id="ARBA00022729"/>
    </source>
</evidence>
<reference evidence="9" key="1">
    <citation type="submission" date="2023-09" db="UniProtKB">
        <authorList>
            <consortium name="Ensembl"/>
        </authorList>
    </citation>
    <scope>IDENTIFICATION</scope>
</reference>
<dbReference type="AlphaFoldDB" id="A0A8C0WDJ1"/>
<dbReference type="PROSITE" id="PS51406">
    <property type="entry name" value="FIBRINOGEN_C_2"/>
    <property type="match status" value="1"/>
</dbReference>
<dbReference type="PANTHER" id="PTHR47221:SF6">
    <property type="entry name" value="FIBRINOGEN ALPHA CHAIN"/>
    <property type="match status" value="1"/>
</dbReference>
<dbReference type="InterPro" id="IPR014716">
    <property type="entry name" value="Fibrinogen_a/b/g_C_1"/>
</dbReference>
<dbReference type="Gene3D" id="3.90.215.10">
    <property type="entry name" value="Gamma Fibrinogen, chain A, domain 1"/>
    <property type="match status" value="1"/>
</dbReference>
<feature type="domain" description="Fibrinogen C-terminal" evidence="8">
    <location>
        <begin position="22"/>
        <end position="147"/>
    </location>
</feature>
<dbReference type="SMART" id="SM00186">
    <property type="entry name" value="FBG"/>
    <property type="match status" value="1"/>
</dbReference>
<comment type="subcellular location">
    <subcellularLocation>
        <location evidence="1">Secreted</location>
    </subcellularLocation>
</comment>
<evidence type="ECO:0000313" key="9">
    <source>
        <dbReference type="Ensembl" id="ENSCCNP00000007737.1"/>
    </source>
</evidence>
<organism evidence="9">
    <name type="scientific">Castor canadensis</name>
    <name type="common">American beaver</name>
    <dbReference type="NCBI Taxonomy" id="51338"/>
    <lineage>
        <taxon>Eukaryota</taxon>
        <taxon>Metazoa</taxon>
        <taxon>Chordata</taxon>
        <taxon>Craniata</taxon>
        <taxon>Vertebrata</taxon>
        <taxon>Euteleostomi</taxon>
        <taxon>Mammalia</taxon>
        <taxon>Eutheria</taxon>
        <taxon>Euarchontoglires</taxon>
        <taxon>Glires</taxon>
        <taxon>Rodentia</taxon>
        <taxon>Castorimorpha</taxon>
        <taxon>Castoridae</taxon>
        <taxon>Castor</taxon>
    </lineage>
</organism>
<dbReference type="InterPro" id="IPR002181">
    <property type="entry name" value="Fibrinogen_a/b/g_C_dom"/>
</dbReference>
<evidence type="ECO:0000256" key="5">
    <source>
        <dbReference type="ARBA" id="ARBA00023157"/>
    </source>
</evidence>
<evidence type="ECO:0000256" key="4">
    <source>
        <dbReference type="ARBA" id="ARBA00023054"/>
    </source>
</evidence>
<evidence type="ECO:0000256" key="7">
    <source>
        <dbReference type="SAM" id="SignalP"/>
    </source>
</evidence>
<evidence type="ECO:0000256" key="6">
    <source>
        <dbReference type="ARBA" id="ARBA00023180"/>
    </source>
</evidence>
<accession>A0A8C0WDJ1</accession>
<name>A0A8C0WDJ1_CASCN</name>
<dbReference type="PANTHER" id="PTHR47221">
    <property type="entry name" value="FIBRINOGEN ALPHA CHAIN"/>
    <property type="match status" value="1"/>
</dbReference>
<keyword evidence="3 7" id="KW-0732">Signal</keyword>
<dbReference type="Pfam" id="PF00147">
    <property type="entry name" value="Fibrinogen_C"/>
    <property type="match status" value="1"/>
</dbReference>
<keyword evidence="6" id="KW-0325">Glycoprotein</keyword>